<dbReference type="FunFam" id="3.40.50.300:FF:000668">
    <property type="entry name" value="Chromosomal replication initiator protein DnaA"/>
    <property type="match status" value="1"/>
</dbReference>
<evidence type="ECO:0000256" key="10">
    <source>
        <dbReference type="RuleBase" id="RU000577"/>
    </source>
</evidence>
<comment type="caution">
    <text evidence="8">Lacks conserved residue(s) required for the propagation of feature annotation.</text>
</comment>
<dbReference type="SUPFAM" id="SSF52540">
    <property type="entry name" value="P-loop containing nucleoside triphosphate hydrolases"/>
    <property type="match status" value="1"/>
</dbReference>
<dbReference type="InterPro" id="IPR024633">
    <property type="entry name" value="DnaA_N_dom"/>
</dbReference>
<keyword evidence="2 8" id="KW-0963">Cytoplasm</keyword>
<dbReference type="Gene3D" id="3.40.50.300">
    <property type="entry name" value="P-loop containing nucleotide triphosphate hydrolases"/>
    <property type="match status" value="1"/>
</dbReference>
<feature type="binding site" evidence="8">
    <location>
        <position position="182"/>
    </location>
    <ligand>
        <name>ATP</name>
        <dbReference type="ChEBI" id="CHEBI:30616"/>
    </ligand>
</feature>
<evidence type="ECO:0000256" key="4">
    <source>
        <dbReference type="ARBA" id="ARBA00022741"/>
    </source>
</evidence>
<dbReference type="InterPro" id="IPR027417">
    <property type="entry name" value="P-loop_NTPase"/>
</dbReference>
<dbReference type="HAMAP" id="MF_00377">
    <property type="entry name" value="DnaA_bact"/>
    <property type="match status" value="1"/>
</dbReference>
<dbReference type="Pfam" id="PF11638">
    <property type="entry name" value="DnaA_N"/>
    <property type="match status" value="1"/>
</dbReference>
<protein>
    <recommendedName>
        <fullName evidence="8 9">Chromosomal replication initiator protein DnaA</fullName>
    </recommendedName>
</protein>
<keyword evidence="6 8" id="KW-0446">Lipid-binding</keyword>
<name>A0A2H0VHN1_9BACT</name>
<evidence type="ECO:0000256" key="8">
    <source>
        <dbReference type="HAMAP-Rule" id="MF_00377"/>
    </source>
</evidence>
<dbReference type="InterPro" id="IPR001957">
    <property type="entry name" value="Chromosome_initiator_DnaA"/>
</dbReference>
<evidence type="ECO:0000313" key="14">
    <source>
        <dbReference type="EMBL" id="PIR98598.1"/>
    </source>
</evidence>
<evidence type="ECO:0000313" key="15">
    <source>
        <dbReference type="Proteomes" id="UP000230776"/>
    </source>
</evidence>
<evidence type="ECO:0000256" key="11">
    <source>
        <dbReference type="RuleBase" id="RU004227"/>
    </source>
</evidence>
<dbReference type="PRINTS" id="PR00051">
    <property type="entry name" value="DNAA"/>
</dbReference>
<dbReference type="InterPro" id="IPR003593">
    <property type="entry name" value="AAA+_ATPase"/>
</dbReference>
<dbReference type="SMART" id="SM00760">
    <property type="entry name" value="Bac_DnaA_C"/>
    <property type="match status" value="1"/>
</dbReference>
<dbReference type="SMART" id="SM00382">
    <property type="entry name" value="AAA"/>
    <property type="match status" value="1"/>
</dbReference>
<dbReference type="InterPro" id="IPR020591">
    <property type="entry name" value="Chromosome_initiator_DnaA-like"/>
</dbReference>
<comment type="subunit">
    <text evidence="8">Oligomerizes as a right-handed, spiral filament on DNA at oriC.</text>
</comment>
<keyword evidence="4 8" id="KW-0547">Nucleotide-binding</keyword>
<dbReference type="SUPFAM" id="SSF48295">
    <property type="entry name" value="TrpR-like"/>
    <property type="match status" value="1"/>
</dbReference>
<dbReference type="Gene3D" id="1.10.8.60">
    <property type="match status" value="1"/>
</dbReference>
<dbReference type="PANTHER" id="PTHR30050:SF2">
    <property type="entry name" value="CHROMOSOMAL REPLICATION INITIATOR PROTEIN DNAA"/>
    <property type="match status" value="1"/>
</dbReference>
<feature type="region of interest" description="Domain IV, binds dsDNA" evidence="8">
    <location>
        <begin position="356"/>
        <end position="477"/>
    </location>
</feature>
<keyword evidence="3 8" id="KW-0235">DNA replication</keyword>
<dbReference type="Gene3D" id="1.10.1750.10">
    <property type="match status" value="1"/>
</dbReference>
<dbReference type="Pfam" id="PF00308">
    <property type="entry name" value="Bac_DnaA"/>
    <property type="match status" value="1"/>
</dbReference>
<keyword evidence="7 8" id="KW-0238">DNA-binding</keyword>
<sequence>MFDLQNQTPRIGCMEKPVVDSTQTDELWTSVLSEIELQVSKPNFITWFKNSKLIENRDGVALIALPNNFAKEWVESKYHKLILGSLRSVNGSTKNIEYVVEGSLSQKVISRRRRNIVQSEPDEKQLAFQEMRVDPETNLNPKYSLDSFIVGGFNELAYTAAMAIVEDVGHKYNPLFIYGGVGLGKTHLIQGIGNEVRRLSNNEVGVKYVTSEKFTNDVIWAIRNRRVEDIKKNYRNVDVLIIDDIQFLGGKEMTQQEFFHTFNALHENNKQIIISSDRPPSSIATLEERLRSRFEGGMVADISFPEYESRLAIAKSKLQDRGIMLEDKILEIVAKKVQNNIREIEGILNKLVFHQITYKRPLDLITAEQIISEVTNKSITRATPNQIIKTVGNFFEISPNELVGRSRSKEYVKPRQIAMYLLRELLNMSYPDIASKVGKRDHTTAIYACKKVSREVSSDNDLSQKIIMIKDDVNKIG</sequence>
<proteinExistence type="inferred from homology"/>
<comment type="subcellular location">
    <subcellularLocation>
        <location evidence="8">Cytoplasm</location>
    </subcellularLocation>
</comment>
<feature type="domain" description="Chromosomal replication initiator DnaA C-terminal" evidence="13">
    <location>
        <begin position="383"/>
        <end position="452"/>
    </location>
</feature>
<dbReference type="InterPro" id="IPR038454">
    <property type="entry name" value="DnaA_N_sf"/>
</dbReference>
<dbReference type="Proteomes" id="UP000230776">
    <property type="component" value="Unassembled WGS sequence"/>
</dbReference>
<evidence type="ECO:0000256" key="1">
    <source>
        <dbReference type="ARBA" id="ARBA00006583"/>
    </source>
</evidence>
<dbReference type="InterPro" id="IPR013159">
    <property type="entry name" value="DnaA_C"/>
</dbReference>
<dbReference type="Gene3D" id="3.30.300.180">
    <property type="match status" value="1"/>
</dbReference>
<dbReference type="GO" id="GO:0006275">
    <property type="term" value="P:regulation of DNA replication"/>
    <property type="evidence" value="ECO:0007669"/>
    <property type="project" value="UniProtKB-UniRule"/>
</dbReference>
<keyword evidence="5 8" id="KW-0067">ATP-binding</keyword>
<comment type="function">
    <text evidence="8 10">Plays an essential role in the initiation and regulation of chromosomal replication. ATP-DnaA binds to the origin of replication (oriC) to initiate formation of the DNA replication initiation complex once per cell cycle. Binds the DnaA box (a 9 base pair repeat at the origin) and separates the double-stranded (ds)DNA. Forms a right-handed helical filament on oriC DNA; dsDNA binds to the exterior of the filament while single-stranded (ss)DNA is stabiized in the filament's interior. The ATP-DnaA-oriC complex binds and stabilizes one strand of the AT-rich DNA unwinding element (DUE), permitting loading of DNA polymerase. After initiation quickly degrades to an ADP-DnaA complex that is not apt for DNA replication. Binds acidic phospholipids.</text>
</comment>
<evidence type="ECO:0000256" key="3">
    <source>
        <dbReference type="ARBA" id="ARBA00022705"/>
    </source>
</evidence>
<feature type="binding site" evidence="8">
    <location>
        <position position="184"/>
    </location>
    <ligand>
        <name>ATP</name>
        <dbReference type="ChEBI" id="CHEBI:30616"/>
    </ligand>
</feature>
<feature type="binding site" evidence="8">
    <location>
        <position position="185"/>
    </location>
    <ligand>
        <name>ATP</name>
        <dbReference type="ChEBI" id="CHEBI:30616"/>
    </ligand>
</feature>
<dbReference type="GO" id="GO:0005886">
    <property type="term" value="C:plasma membrane"/>
    <property type="evidence" value="ECO:0007669"/>
    <property type="project" value="TreeGrafter"/>
</dbReference>
<dbReference type="GO" id="GO:0003688">
    <property type="term" value="F:DNA replication origin binding"/>
    <property type="evidence" value="ECO:0007669"/>
    <property type="project" value="UniProtKB-UniRule"/>
</dbReference>
<feature type="binding site" evidence="8">
    <location>
        <position position="186"/>
    </location>
    <ligand>
        <name>ATP</name>
        <dbReference type="ChEBI" id="CHEBI:30616"/>
    </ligand>
</feature>
<accession>A0A2H0VHN1</accession>
<comment type="similarity">
    <text evidence="1 8 11">Belongs to the DnaA family.</text>
</comment>
<dbReference type="CDD" id="cd00009">
    <property type="entry name" value="AAA"/>
    <property type="match status" value="1"/>
</dbReference>
<dbReference type="EMBL" id="PFAG01000009">
    <property type="protein sequence ID" value="PIR98598.1"/>
    <property type="molecule type" value="Genomic_DNA"/>
</dbReference>
<feature type="region of interest" description="Domain I, interacts with DnaA modulators" evidence="8">
    <location>
        <begin position="1"/>
        <end position="101"/>
    </location>
</feature>
<comment type="domain">
    <text evidence="8">Domain I is involved in oligomerization and binding regulators, domain II is flexibile and of varying length in different bacteria, domain III forms the AAA+ region, while domain IV binds dsDNA.</text>
</comment>
<dbReference type="InterPro" id="IPR010921">
    <property type="entry name" value="Trp_repressor/repl_initiator"/>
</dbReference>
<comment type="caution">
    <text evidence="14">The sequence shown here is derived from an EMBL/GenBank/DDBJ whole genome shotgun (WGS) entry which is preliminary data.</text>
</comment>
<dbReference type="GO" id="GO:0006270">
    <property type="term" value="P:DNA replication initiation"/>
    <property type="evidence" value="ECO:0007669"/>
    <property type="project" value="UniProtKB-UniRule"/>
</dbReference>
<dbReference type="NCBIfam" id="TIGR00362">
    <property type="entry name" value="DnaA"/>
    <property type="match status" value="1"/>
</dbReference>
<dbReference type="Pfam" id="PF08299">
    <property type="entry name" value="Bac_DnaA_C"/>
    <property type="match status" value="1"/>
</dbReference>
<organism evidence="14 15">
    <name type="scientific">Candidatus Colwellbacteria bacterium CG10_big_fil_rev_8_21_14_0_10_41_28</name>
    <dbReference type="NCBI Taxonomy" id="1974539"/>
    <lineage>
        <taxon>Bacteria</taxon>
        <taxon>Candidatus Colwelliibacteriota</taxon>
    </lineage>
</organism>
<feature type="domain" description="AAA+ ATPase" evidence="12">
    <location>
        <begin position="171"/>
        <end position="304"/>
    </location>
</feature>
<dbReference type="GO" id="GO:0005737">
    <property type="term" value="C:cytoplasm"/>
    <property type="evidence" value="ECO:0007669"/>
    <property type="project" value="UniProtKB-SubCell"/>
</dbReference>
<evidence type="ECO:0000256" key="9">
    <source>
        <dbReference type="NCBIfam" id="TIGR00362"/>
    </source>
</evidence>
<evidence type="ECO:0000256" key="5">
    <source>
        <dbReference type="ARBA" id="ARBA00022840"/>
    </source>
</evidence>
<dbReference type="InterPro" id="IPR013317">
    <property type="entry name" value="DnaA_dom"/>
</dbReference>
<dbReference type="AlphaFoldDB" id="A0A2H0VHN1"/>
<dbReference type="PANTHER" id="PTHR30050">
    <property type="entry name" value="CHROMOSOMAL REPLICATION INITIATOR PROTEIN DNAA"/>
    <property type="match status" value="1"/>
</dbReference>
<evidence type="ECO:0000256" key="7">
    <source>
        <dbReference type="ARBA" id="ARBA00023125"/>
    </source>
</evidence>
<reference evidence="15" key="1">
    <citation type="submission" date="2017-09" db="EMBL/GenBank/DDBJ databases">
        <title>Depth-based differentiation of microbial function through sediment-hosted aquifers and enrichment of novel symbionts in the deep terrestrial subsurface.</title>
        <authorList>
            <person name="Probst A.J."/>
            <person name="Ladd B."/>
            <person name="Jarett J.K."/>
            <person name="Geller-Mcgrath D.E."/>
            <person name="Sieber C.M.K."/>
            <person name="Emerson J.B."/>
            <person name="Anantharaman K."/>
            <person name="Thomas B.C."/>
            <person name="Malmstrom R."/>
            <person name="Stieglmeier M."/>
            <person name="Klingl A."/>
            <person name="Woyke T."/>
            <person name="Ryan C.M."/>
            <person name="Banfield J.F."/>
        </authorList>
    </citation>
    <scope>NUCLEOTIDE SEQUENCE [LARGE SCALE GENOMIC DNA]</scope>
</reference>
<gene>
    <name evidence="8 14" type="primary">dnaA</name>
    <name evidence="14" type="ORF">COT88_00645</name>
</gene>
<evidence type="ECO:0000259" key="13">
    <source>
        <dbReference type="SMART" id="SM00760"/>
    </source>
</evidence>
<evidence type="ECO:0000256" key="2">
    <source>
        <dbReference type="ARBA" id="ARBA00022490"/>
    </source>
</evidence>
<dbReference type="CDD" id="cd06571">
    <property type="entry name" value="Bac_DnaA_C"/>
    <property type="match status" value="1"/>
</dbReference>
<dbReference type="GO" id="GO:0008289">
    <property type="term" value="F:lipid binding"/>
    <property type="evidence" value="ECO:0007669"/>
    <property type="project" value="UniProtKB-KW"/>
</dbReference>
<dbReference type="GO" id="GO:0005524">
    <property type="term" value="F:ATP binding"/>
    <property type="evidence" value="ECO:0007669"/>
    <property type="project" value="UniProtKB-UniRule"/>
</dbReference>
<evidence type="ECO:0000256" key="6">
    <source>
        <dbReference type="ARBA" id="ARBA00023121"/>
    </source>
</evidence>
<evidence type="ECO:0000259" key="12">
    <source>
        <dbReference type="SMART" id="SM00382"/>
    </source>
</evidence>